<proteinExistence type="predicted"/>
<dbReference type="RefSeq" id="WP_189044881.1">
    <property type="nucleotide sequence ID" value="NZ_BMJQ01000004.1"/>
</dbReference>
<accession>A0A8J2YSA8</accession>
<dbReference type="EMBL" id="BMJQ01000004">
    <property type="protein sequence ID" value="GGF13128.1"/>
    <property type="molecule type" value="Genomic_DNA"/>
</dbReference>
<gene>
    <name evidence="2" type="ORF">GCM10011611_18540</name>
</gene>
<dbReference type="AlphaFoldDB" id="A0A8J2YSA8"/>
<dbReference type="Pfam" id="PF07813">
    <property type="entry name" value="LTXXQ"/>
    <property type="match status" value="1"/>
</dbReference>
<feature type="region of interest" description="Disordered" evidence="1">
    <location>
        <begin position="166"/>
        <end position="196"/>
    </location>
</feature>
<feature type="compositionally biased region" description="Low complexity" evidence="1">
    <location>
        <begin position="187"/>
        <end position="196"/>
    </location>
</feature>
<reference evidence="2" key="1">
    <citation type="journal article" date="2014" name="Int. J. Syst. Evol. Microbiol.">
        <title>Complete genome sequence of Corynebacterium casei LMG S-19264T (=DSM 44701T), isolated from a smear-ripened cheese.</title>
        <authorList>
            <consortium name="US DOE Joint Genome Institute (JGI-PGF)"/>
            <person name="Walter F."/>
            <person name="Albersmeier A."/>
            <person name="Kalinowski J."/>
            <person name="Ruckert C."/>
        </authorList>
    </citation>
    <scope>NUCLEOTIDE SEQUENCE</scope>
    <source>
        <strain evidence="2">CGMCC 1.15725</strain>
    </source>
</reference>
<protein>
    <recommendedName>
        <fullName evidence="4">LTXXQ motif family protein</fullName>
    </recommendedName>
</protein>
<reference evidence="2" key="2">
    <citation type="submission" date="2020-09" db="EMBL/GenBank/DDBJ databases">
        <authorList>
            <person name="Sun Q."/>
            <person name="Zhou Y."/>
        </authorList>
    </citation>
    <scope>NUCLEOTIDE SEQUENCE</scope>
    <source>
        <strain evidence="2">CGMCC 1.15725</strain>
    </source>
</reference>
<evidence type="ECO:0008006" key="4">
    <source>
        <dbReference type="Google" id="ProtNLM"/>
    </source>
</evidence>
<organism evidence="2 3">
    <name type="scientific">Aliidongia dinghuensis</name>
    <dbReference type="NCBI Taxonomy" id="1867774"/>
    <lineage>
        <taxon>Bacteria</taxon>
        <taxon>Pseudomonadati</taxon>
        <taxon>Pseudomonadota</taxon>
        <taxon>Alphaproteobacteria</taxon>
        <taxon>Rhodospirillales</taxon>
        <taxon>Dongiaceae</taxon>
        <taxon>Aliidongia</taxon>
    </lineage>
</organism>
<name>A0A8J2YSA8_9PROT</name>
<evidence type="ECO:0000313" key="3">
    <source>
        <dbReference type="Proteomes" id="UP000646365"/>
    </source>
</evidence>
<evidence type="ECO:0000256" key="1">
    <source>
        <dbReference type="SAM" id="MobiDB-lite"/>
    </source>
</evidence>
<dbReference type="GO" id="GO:0042597">
    <property type="term" value="C:periplasmic space"/>
    <property type="evidence" value="ECO:0007669"/>
    <property type="project" value="InterPro"/>
</dbReference>
<sequence>MASNFKNGGRMLKVAAFVGGFALALGLGVAERAHAQQHTGVQRTSLGERAGFDPAVHFARMCDTMEARQAGMLAYAEVRLGITDAERPAWTKFAGTVKAAAAPMKQVCASVVAQPAPKTLPDHLHRMEQIETARLEQLRQITPAVEELYGSLTAKQREIADHLVGDMMHEPGPQGPGCGPHHPPMDDAPAPANAPN</sequence>
<dbReference type="InterPro" id="IPR012899">
    <property type="entry name" value="LTXXQ"/>
</dbReference>
<evidence type="ECO:0000313" key="2">
    <source>
        <dbReference type="EMBL" id="GGF13128.1"/>
    </source>
</evidence>
<comment type="caution">
    <text evidence="2">The sequence shown here is derived from an EMBL/GenBank/DDBJ whole genome shotgun (WGS) entry which is preliminary data.</text>
</comment>
<keyword evidence="3" id="KW-1185">Reference proteome</keyword>
<dbReference type="Proteomes" id="UP000646365">
    <property type="component" value="Unassembled WGS sequence"/>
</dbReference>